<dbReference type="NCBIfam" id="TIGR00916">
    <property type="entry name" value="2A0604s01"/>
    <property type="match status" value="1"/>
</dbReference>
<dbReference type="InterPro" id="IPR048634">
    <property type="entry name" value="SecD_SecF_C"/>
</dbReference>
<dbReference type="Pfam" id="PF21760">
    <property type="entry name" value="SecD_1st"/>
    <property type="match status" value="1"/>
</dbReference>
<proteinExistence type="inferred from homology"/>
<dbReference type="InterPro" id="IPR055344">
    <property type="entry name" value="SecD_SecF_C_bact"/>
</dbReference>
<evidence type="ECO:0000256" key="1">
    <source>
        <dbReference type="ARBA" id="ARBA00004651"/>
    </source>
</evidence>
<evidence type="ECO:0000259" key="13">
    <source>
        <dbReference type="Pfam" id="PF22599"/>
    </source>
</evidence>
<dbReference type="InterPro" id="IPR022646">
    <property type="entry name" value="SecD/SecF_CS"/>
</dbReference>
<dbReference type="InterPro" id="IPR022813">
    <property type="entry name" value="SecD/SecF_arch_bac"/>
</dbReference>
<sequence length="544" mass="58570">MHFSRWKISVIAAVCLAGVLTALPNFLSKETLAWVPDFLPKKQLNLGLDLRGGAHLLLQMDTKELKKDWLDNLRGEVRKILRDAKIRYTGLGQTADAVRVKLVDPAQTNEALSQLRKLAQPVGGGMIAGADNDIAVSESGDGFITVAPTEAGIHQRSTNAAAAAIEVVRRRIDAIGTTEPDIVRQGTDRILVQVPGFDDTKKLKDLIGQTARLSFHDVHQQMSAEEARQTRVPPGYVIYPDQDDPNHEYLVQETPVVYGEDLTDAQPGFDSRTNEPIITFRFNQRAARIFGEYSSRHVGRPFAIVLDNGVINGKRDVKVLSAPVIREPILGGTGQISGSFTVDQANNLAIQLRSGALPATLSVIEERTVGPSLGADSIEAGILAGIIGSIAVSGFIIFAYGLFGLFAILAVAINLCLIVGLMSTIGSTLTLPGIAGLVLTVGMAVDSNVLIYERIREEMRNGKQPISAIDSGFQRALGTIVDSNLTTMIAGLVMFWLGAGPVRGFAVTLCLGILATMFTAFTVTRLMVSLWIASQKTRKIPAPL</sequence>
<name>A0A0D6JGQ5_9HYPH</name>
<keyword evidence="2 10" id="KW-0813">Transport</keyword>
<comment type="caution">
    <text evidence="10">Lacks conserved residue(s) required for the propagation of feature annotation.</text>
</comment>
<accession>A0A0D6JGQ5</accession>
<keyword evidence="15" id="KW-1185">Reference proteome</keyword>
<dbReference type="FunFam" id="1.20.1640.10:FF:000004">
    <property type="entry name" value="Protein translocase subunit SecD"/>
    <property type="match status" value="1"/>
</dbReference>
<comment type="similarity">
    <text evidence="10">Belongs to the SecD/SecF family. SecD subfamily.</text>
</comment>
<dbReference type="Pfam" id="PF22599">
    <property type="entry name" value="SecDF_P1_head"/>
    <property type="match status" value="1"/>
</dbReference>
<gene>
    <name evidence="10 14" type="primary">secD</name>
    <name evidence="14" type="ORF">YBN1229_v1_2617</name>
</gene>
<dbReference type="GO" id="GO:0015450">
    <property type="term" value="F:protein-transporting ATPase activity"/>
    <property type="evidence" value="ECO:0007669"/>
    <property type="project" value="InterPro"/>
</dbReference>
<dbReference type="RefSeq" id="WP_046479116.1">
    <property type="nucleotide sequence ID" value="NZ_LN829118.1"/>
</dbReference>
<evidence type="ECO:0000256" key="2">
    <source>
        <dbReference type="ARBA" id="ARBA00022448"/>
    </source>
</evidence>
<dbReference type="Proteomes" id="UP000033187">
    <property type="component" value="Chromosome 1"/>
</dbReference>
<keyword evidence="7 10" id="KW-1133">Transmembrane helix</keyword>
<feature type="transmembrane region" description="Helical" evidence="10">
    <location>
        <begin position="380"/>
        <end position="398"/>
    </location>
</feature>
<evidence type="ECO:0000256" key="8">
    <source>
        <dbReference type="ARBA" id="ARBA00023010"/>
    </source>
</evidence>
<evidence type="ECO:0000256" key="7">
    <source>
        <dbReference type="ARBA" id="ARBA00022989"/>
    </source>
</evidence>
<feature type="transmembrane region" description="Helical" evidence="10">
    <location>
        <begin position="431"/>
        <end position="455"/>
    </location>
</feature>
<evidence type="ECO:0000259" key="11">
    <source>
        <dbReference type="Pfam" id="PF02355"/>
    </source>
</evidence>
<dbReference type="PANTHER" id="PTHR30081:SF1">
    <property type="entry name" value="PROTEIN TRANSLOCASE SUBUNIT SECD"/>
    <property type="match status" value="1"/>
</dbReference>
<dbReference type="FunFam" id="3.30.1360.200:FF:000002">
    <property type="entry name" value="Preprotein translocase subunit SecD"/>
    <property type="match status" value="1"/>
</dbReference>
<evidence type="ECO:0000259" key="12">
    <source>
        <dbReference type="Pfam" id="PF21760"/>
    </source>
</evidence>
<dbReference type="Gene3D" id="1.20.1640.10">
    <property type="entry name" value="Multidrug efflux transporter AcrB transmembrane domain"/>
    <property type="match status" value="1"/>
</dbReference>
<keyword evidence="3 10" id="KW-1003">Cell membrane</keyword>
<dbReference type="Gene3D" id="3.30.1360.200">
    <property type="match status" value="1"/>
</dbReference>
<evidence type="ECO:0000313" key="14">
    <source>
        <dbReference type="EMBL" id="CPR20458.1"/>
    </source>
</evidence>
<dbReference type="HAMAP" id="MF_01463_B">
    <property type="entry name" value="SecD_B"/>
    <property type="match status" value="1"/>
</dbReference>
<dbReference type="KEGG" id="fiy:BN1229_v1_2617"/>
<keyword evidence="4" id="KW-0997">Cell inner membrane</keyword>
<organism evidence="14 15">
    <name type="scientific">Candidatus Filomicrobium marinum</name>
    <dbReference type="NCBI Taxonomy" id="1608628"/>
    <lineage>
        <taxon>Bacteria</taxon>
        <taxon>Pseudomonadati</taxon>
        <taxon>Pseudomonadota</taxon>
        <taxon>Alphaproteobacteria</taxon>
        <taxon>Hyphomicrobiales</taxon>
        <taxon>Hyphomicrobiaceae</taxon>
        <taxon>Filomicrobium</taxon>
    </lineage>
</organism>
<comment type="subcellular location">
    <subcellularLocation>
        <location evidence="1 10">Cell membrane</location>
        <topology evidence="1 10">Multi-pass membrane protein</topology>
    </subcellularLocation>
</comment>
<reference evidence="15" key="1">
    <citation type="submission" date="2015-02" db="EMBL/GenBank/DDBJ databases">
        <authorList>
            <person name="Chooi Y.-H."/>
        </authorList>
    </citation>
    <scope>NUCLEOTIDE SEQUENCE [LARGE SCALE GENOMIC DNA]</scope>
    <source>
        <strain evidence="15">strain Y</strain>
    </source>
</reference>
<evidence type="ECO:0000256" key="10">
    <source>
        <dbReference type="HAMAP-Rule" id="MF_01463"/>
    </source>
</evidence>
<feature type="domain" description="Protein export membrane protein SecD/SecF C-terminal" evidence="11">
    <location>
        <begin position="361"/>
        <end position="521"/>
    </location>
</feature>
<protein>
    <recommendedName>
        <fullName evidence="10">Protein translocase subunit SecD</fullName>
    </recommendedName>
</protein>
<evidence type="ECO:0000256" key="4">
    <source>
        <dbReference type="ARBA" id="ARBA00022519"/>
    </source>
</evidence>
<keyword evidence="9 10" id="KW-0472">Membrane</keyword>
<dbReference type="Pfam" id="PF07549">
    <property type="entry name" value="Sec_GG"/>
    <property type="match status" value="1"/>
</dbReference>
<dbReference type="GO" id="GO:0005886">
    <property type="term" value="C:plasma membrane"/>
    <property type="evidence" value="ECO:0007669"/>
    <property type="project" value="UniProtKB-SubCell"/>
</dbReference>
<evidence type="ECO:0000313" key="15">
    <source>
        <dbReference type="Proteomes" id="UP000033187"/>
    </source>
</evidence>
<evidence type="ECO:0000256" key="5">
    <source>
        <dbReference type="ARBA" id="ARBA00022692"/>
    </source>
</evidence>
<dbReference type="Gene3D" id="3.30.70.3400">
    <property type="match status" value="2"/>
</dbReference>
<comment type="subunit">
    <text evidence="10">Forms a complex with SecF. Part of the essential Sec protein translocation apparatus which comprises SecA, SecYEG and auxiliary proteins SecDF-YajC and YidC.</text>
</comment>
<evidence type="ECO:0000256" key="9">
    <source>
        <dbReference type="ARBA" id="ARBA00023136"/>
    </source>
</evidence>
<dbReference type="SUPFAM" id="SSF82866">
    <property type="entry name" value="Multidrug efflux transporter AcrB transmembrane domain"/>
    <property type="match status" value="1"/>
</dbReference>
<dbReference type="GO" id="GO:0065002">
    <property type="term" value="P:intracellular protein transmembrane transport"/>
    <property type="evidence" value="ECO:0007669"/>
    <property type="project" value="UniProtKB-UniRule"/>
</dbReference>
<feature type="transmembrane region" description="Helical" evidence="10">
    <location>
        <begin position="476"/>
        <end position="499"/>
    </location>
</feature>
<feature type="domain" description="Protein translocase subunit SecDF P1" evidence="12">
    <location>
        <begin position="163"/>
        <end position="219"/>
    </location>
</feature>
<dbReference type="GO" id="GO:0043952">
    <property type="term" value="P:protein transport by the Sec complex"/>
    <property type="evidence" value="ECO:0007669"/>
    <property type="project" value="UniProtKB-UniRule"/>
</dbReference>
<feature type="transmembrane region" description="Helical" evidence="10">
    <location>
        <begin position="405"/>
        <end position="425"/>
    </location>
</feature>
<dbReference type="KEGG" id="fil:BN1229_v1_3304"/>
<keyword evidence="8 10" id="KW-0811">Translocation</keyword>
<dbReference type="GO" id="GO:0006605">
    <property type="term" value="P:protein targeting"/>
    <property type="evidence" value="ECO:0007669"/>
    <property type="project" value="UniProtKB-UniRule"/>
</dbReference>
<keyword evidence="5 10" id="KW-0812">Transmembrane</keyword>
<dbReference type="Pfam" id="PF02355">
    <property type="entry name" value="SecD_SecF_C"/>
    <property type="match status" value="1"/>
</dbReference>
<dbReference type="InterPro" id="IPR005791">
    <property type="entry name" value="SecD"/>
</dbReference>
<dbReference type="InterPro" id="IPR048631">
    <property type="entry name" value="SecD_1st"/>
</dbReference>
<feature type="transmembrane region" description="Helical" evidence="10">
    <location>
        <begin position="505"/>
        <end position="528"/>
    </location>
</feature>
<dbReference type="EMBL" id="LN829119">
    <property type="protein sequence ID" value="CPR20458.1"/>
    <property type="molecule type" value="Genomic_DNA"/>
</dbReference>
<dbReference type="OrthoDB" id="9805019at2"/>
<evidence type="ECO:0000256" key="6">
    <source>
        <dbReference type="ARBA" id="ARBA00022927"/>
    </source>
</evidence>
<comment type="function">
    <text evidence="10">Part of the Sec protein translocase complex. Interacts with the SecYEG preprotein conducting channel. SecDF uses the proton motive force (PMF) to complete protein translocation after the ATP-dependent function of SecA.</text>
</comment>
<evidence type="ECO:0000256" key="3">
    <source>
        <dbReference type="ARBA" id="ARBA00022475"/>
    </source>
</evidence>
<dbReference type="NCBIfam" id="TIGR01129">
    <property type="entry name" value="secD"/>
    <property type="match status" value="1"/>
</dbReference>
<dbReference type="InterPro" id="IPR054384">
    <property type="entry name" value="SecDF_P1_head"/>
</dbReference>
<dbReference type="PANTHER" id="PTHR30081">
    <property type="entry name" value="PROTEIN-EXPORT MEMBRANE PROTEIN SEC"/>
    <property type="match status" value="1"/>
</dbReference>
<feature type="domain" description="SecDF P1 head subdomain" evidence="13">
    <location>
        <begin position="238"/>
        <end position="359"/>
    </location>
</feature>
<dbReference type="AlphaFoldDB" id="A0A0D6JGQ5"/>
<keyword evidence="6 10" id="KW-0653">Protein transport</keyword>